<dbReference type="OrthoDB" id="10018191at2759"/>
<dbReference type="PANTHER" id="PTHR40626">
    <property type="entry name" value="MIP31509P"/>
    <property type="match status" value="1"/>
</dbReference>
<dbReference type="CDD" id="cd12148">
    <property type="entry name" value="fungal_TF_MHR"/>
    <property type="match status" value="1"/>
</dbReference>
<keyword evidence="4" id="KW-0863">Zinc-finger</keyword>
<keyword evidence="3" id="KW-0677">Repeat</keyword>
<keyword evidence="9" id="KW-1185">Reference proteome</keyword>
<evidence type="ECO:0000313" key="9">
    <source>
        <dbReference type="Proteomes" id="UP000016935"/>
    </source>
</evidence>
<dbReference type="RefSeq" id="XP_008022439.1">
    <property type="nucleotide sequence ID" value="XM_008024248.1"/>
</dbReference>
<evidence type="ECO:0000256" key="7">
    <source>
        <dbReference type="SAM" id="MobiDB-lite"/>
    </source>
</evidence>
<dbReference type="Proteomes" id="UP000016935">
    <property type="component" value="Unassembled WGS sequence"/>
</dbReference>
<dbReference type="InterPro" id="IPR051059">
    <property type="entry name" value="VerF-like"/>
</dbReference>
<accession>R0KQ49</accession>
<comment type="subcellular location">
    <subcellularLocation>
        <location evidence="1">Nucleus</location>
    </subcellularLocation>
</comment>
<reference evidence="8 9" key="1">
    <citation type="journal article" date="2012" name="PLoS Pathog.">
        <title>Diverse lifestyles and strategies of plant pathogenesis encoded in the genomes of eighteen Dothideomycetes fungi.</title>
        <authorList>
            <person name="Ohm R.A."/>
            <person name="Feau N."/>
            <person name="Henrissat B."/>
            <person name="Schoch C.L."/>
            <person name="Horwitz B.A."/>
            <person name="Barry K.W."/>
            <person name="Condon B.J."/>
            <person name="Copeland A.C."/>
            <person name="Dhillon B."/>
            <person name="Glaser F."/>
            <person name="Hesse C.N."/>
            <person name="Kosti I."/>
            <person name="LaButti K."/>
            <person name="Lindquist E.A."/>
            <person name="Lucas S."/>
            <person name="Salamov A.A."/>
            <person name="Bradshaw R.E."/>
            <person name="Ciuffetti L."/>
            <person name="Hamelin R.C."/>
            <person name="Kema G.H.J."/>
            <person name="Lawrence C."/>
            <person name="Scott J.A."/>
            <person name="Spatafora J.W."/>
            <person name="Turgeon B.G."/>
            <person name="de Wit P.J.G.M."/>
            <person name="Zhong S."/>
            <person name="Goodwin S.B."/>
            <person name="Grigoriev I.V."/>
        </authorList>
    </citation>
    <scope>NUCLEOTIDE SEQUENCE [LARGE SCALE GENOMIC DNA]</scope>
    <source>
        <strain evidence="9">28A</strain>
    </source>
</reference>
<evidence type="ECO:0000313" key="8">
    <source>
        <dbReference type="EMBL" id="EOA89982.1"/>
    </source>
</evidence>
<dbReference type="GO" id="GO:0000981">
    <property type="term" value="F:DNA-binding transcription factor activity, RNA polymerase II-specific"/>
    <property type="evidence" value="ECO:0007669"/>
    <property type="project" value="InterPro"/>
</dbReference>
<dbReference type="PANTHER" id="PTHR40626:SF11">
    <property type="entry name" value="ZINC FINGER PROTEIN YPR022C"/>
    <property type="match status" value="1"/>
</dbReference>
<dbReference type="eggNOG" id="KOG1721">
    <property type="taxonomic scope" value="Eukaryota"/>
</dbReference>
<proteinExistence type="predicted"/>
<evidence type="ECO:0008006" key="10">
    <source>
        <dbReference type="Google" id="ProtNLM"/>
    </source>
</evidence>
<name>R0KQ49_EXST2</name>
<gene>
    <name evidence="8" type="ORF">SETTUDRAFT_26305</name>
</gene>
<feature type="region of interest" description="Disordered" evidence="7">
    <location>
        <begin position="1"/>
        <end position="22"/>
    </location>
</feature>
<dbReference type="GeneID" id="19403004"/>
<dbReference type="STRING" id="671987.R0KQ49"/>
<keyword evidence="5" id="KW-0862">Zinc</keyword>
<dbReference type="AlphaFoldDB" id="R0KQ49"/>
<dbReference type="GO" id="GO:0005634">
    <property type="term" value="C:nucleus"/>
    <property type="evidence" value="ECO:0007669"/>
    <property type="project" value="UniProtKB-SubCell"/>
</dbReference>
<dbReference type="HOGENOM" id="CLU_003864_3_0_1"/>
<dbReference type="EMBL" id="KB908504">
    <property type="protein sequence ID" value="EOA89982.1"/>
    <property type="molecule type" value="Genomic_DNA"/>
</dbReference>
<evidence type="ECO:0000256" key="5">
    <source>
        <dbReference type="ARBA" id="ARBA00022833"/>
    </source>
</evidence>
<reference evidence="8 9" key="2">
    <citation type="journal article" date="2013" name="PLoS Genet.">
        <title>Comparative genome structure, secondary metabolite, and effector coding capacity across Cochliobolus pathogens.</title>
        <authorList>
            <person name="Condon B.J."/>
            <person name="Leng Y."/>
            <person name="Wu D."/>
            <person name="Bushley K.E."/>
            <person name="Ohm R.A."/>
            <person name="Otillar R."/>
            <person name="Martin J."/>
            <person name="Schackwitz W."/>
            <person name="Grimwood J."/>
            <person name="MohdZainudin N."/>
            <person name="Xue C."/>
            <person name="Wang R."/>
            <person name="Manning V.A."/>
            <person name="Dhillon B."/>
            <person name="Tu Z.J."/>
            <person name="Steffenson B.J."/>
            <person name="Salamov A."/>
            <person name="Sun H."/>
            <person name="Lowry S."/>
            <person name="LaButti K."/>
            <person name="Han J."/>
            <person name="Copeland A."/>
            <person name="Lindquist E."/>
            <person name="Barry K."/>
            <person name="Schmutz J."/>
            <person name="Baker S.E."/>
            <person name="Ciuffetti L.M."/>
            <person name="Grigoriev I.V."/>
            <person name="Zhong S."/>
            <person name="Turgeon B.G."/>
        </authorList>
    </citation>
    <scope>NUCLEOTIDE SEQUENCE [LARGE SCALE GENOMIC DNA]</scope>
    <source>
        <strain evidence="9">28A</strain>
    </source>
</reference>
<evidence type="ECO:0000256" key="3">
    <source>
        <dbReference type="ARBA" id="ARBA00022737"/>
    </source>
</evidence>
<evidence type="ECO:0000256" key="1">
    <source>
        <dbReference type="ARBA" id="ARBA00004123"/>
    </source>
</evidence>
<keyword evidence="2" id="KW-0479">Metal-binding</keyword>
<keyword evidence="6" id="KW-0539">Nucleus</keyword>
<protein>
    <recommendedName>
        <fullName evidence="10">Transcription factor domain-containing protein</fullName>
    </recommendedName>
</protein>
<evidence type="ECO:0000256" key="4">
    <source>
        <dbReference type="ARBA" id="ARBA00022771"/>
    </source>
</evidence>
<evidence type="ECO:0000256" key="2">
    <source>
        <dbReference type="ARBA" id="ARBA00022723"/>
    </source>
</evidence>
<dbReference type="GO" id="GO:0000978">
    <property type="term" value="F:RNA polymerase II cis-regulatory region sequence-specific DNA binding"/>
    <property type="evidence" value="ECO:0007669"/>
    <property type="project" value="InterPro"/>
</dbReference>
<dbReference type="GO" id="GO:0008270">
    <property type="term" value="F:zinc ion binding"/>
    <property type="evidence" value="ECO:0007669"/>
    <property type="project" value="UniProtKB-KW"/>
</dbReference>
<dbReference type="GO" id="GO:0000785">
    <property type="term" value="C:chromatin"/>
    <property type="evidence" value="ECO:0007669"/>
    <property type="project" value="TreeGrafter"/>
</dbReference>
<sequence length="569" mass="64719">MENHNHQCGIEMHSHSSGYPLQGQAARAPSIECLNQTVSDHSPDLHPASPAANSFGLHGKPPCRQFPQTQDNHMQTAEAEIFGHVHDISPRAYQDLQNFYATQCWDSTWSFVPVRLLQAFVDLYFEYFDPQFPFLHVSHLNAEEVPWMLLLATAAIGSYYSELDDIHDYTSILCDLLGRAVDSEAMVQIKRPSKPLIQSTFLHHIHLSSCVLQCIHFFFTGIPTDFSLFDISQQVPCPSRIWYSTDIKDWKSKQMELQAVRLQPEASEGARTPETDSDPFLSKINLLALYVNEKNLERQQHTSRRVIKSFGSHLRAMSPRISNAPVRHSFIEDKNASIDNPLLDESIDHIVFLTREPGRCHGSLPHILAILRCISLRTLFAGTGWQTDTTQMTEMKTKFREFLERDGPQSRKCLWHAACIFKSVQTTRHLACYDMFSVGVATCYIILYMELRRMEFPSSQTISDAYLGSCAAAAPPRRIVRLDQISNREDVQHWVRSGGDTDIHLTNVGILRGPDSLARFLRATENALLRQVAWNAFSRAWARTTAQHIHGEKPTVHTDDYNEAKESKS</sequence>
<evidence type="ECO:0000256" key="6">
    <source>
        <dbReference type="ARBA" id="ARBA00023242"/>
    </source>
</evidence>
<organism evidence="8 9">
    <name type="scientific">Exserohilum turcicum (strain 28A)</name>
    <name type="common">Northern leaf blight fungus</name>
    <name type="synonym">Setosphaeria turcica</name>
    <dbReference type="NCBI Taxonomy" id="671987"/>
    <lineage>
        <taxon>Eukaryota</taxon>
        <taxon>Fungi</taxon>
        <taxon>Dikarya</taxon>
        <taxon>Ascomycota</taxon>
        <taxon>Pezizomycotina</taxon>
        <taxon>Dothideomycetes</taxon>
        <taxon>Pleosporomycetidae</taxon>
        <taxon>Pleosporales</taxon>
        <taxon>Pleosporineae</taxon>
        <taxon>Pleosporaceae</taxon>
        <taxon>Exserohilum</taxon>
    </lineage>
</organism>